<reference evidence="1 2" key="1">
    <citation type="submission" date="2011-06" db="EMBL/GenBank/DDBJ databases">
        <title>The Genome Sequence of Fusarium oxysporum FOSC 3-a.</title>
        <authorList>
            <consortium name="The Broad Institute Genome Sequencing Platform"/>
            <person name="Ma L.-J."/>
            <person name="Gale L.R."/>
            <person name="Schwartz D.C."/>
            <person name="Zhou S."/>
            <person name="Corby-Kistler H."/>
            <person name="Young S.K."/>
            <person name="Zeng Q."/>
            <person name="Gargeya S."/>
            <person name="Fitzgerald M."/>
            <person name="Haas B."/>
            <person name="Abouelleil A."/>
            <person name="Alvarado L."/>
            <person name="Arachchi H.M."/>
            <person name="Berlin A."/>
            <person name="Brown A."/>
            <person name="Chapman S.B."/>
            <person name="Chen Z."/>
            <person name="Dunbar C."/>
            <person name="Freedman E."/>
            <person name="Gearin G."/>
            <person name="Gellesch M."/>
            <person name="Goldberg J."/>
            <person name="Griggs A."/>
            <person name="Gujja S."/>
            <person name="Heiman D."/>
            <person name="Howarth C."/>
            <person name="Larson L."/>
            <person name="Lui A."/>
            <person name="MacDonald P.J.P."/>
            <person name="Mehta T."/>
            <person name="Montmayeur A."/>
            <person name="Murphy C."/>
            <person name="Neiman D."/>
            <person name="Pearson M."/>
            <person name="Priest M."/>
            <person name="Roberts A."/>
            <person name="Saif S."/>
            <person name="Shea T."/>
            <person name="Shenoy N."/>
            <person name="Sisk P."/>
            <person name="Stolte C."/>
            <person name="Sykes S."/>
            <person name="Wortman J."/>
            <person name="Nusbaum C."/>
            <person name="Birren B."/>
        </authorList>
    </citation>
    <scope>NUCLEOTIDE SEQUENCE [LARGE SCALE GENOMIC DNA]</scope>
    <source>
        <strain evidence="2">FOSC 3-a</strain>
    </source>
</reference>
<name>W9JAV5_FUSOX</name>
<accession>W9JAV5</accession>
<proteinExistence type="predicted"/>
<gene>
    <name evidence="1" type="ORF">FOYG_01403</name>
</gene>
<organism evidence="1 2">
    <name type="scientific">Fusarium oxysporum NRRL 32931</name>
    <dbReference type="NCBI Taxonomy" id="660029"/>
    <lineage>
        <taxon>Eukaryota</taxon>
        <taxon>Fungi</taxon>
        <taxon>Dikarya</taxon>
        <taxon>Ascomycota</taxon>
        <taxon>Pezizomycotina</taxon>
        <taxon>Sordariomycetes</taxon>
        <taxon>Hypocreomycetidae</taxon>
        <taxon>Hypocreales</taxon>
        <taxon>Nectriaceae</taxon>
        <taxon>Fusarium</taxon>
        <taxon>Fusarium oxysporum species complex</taxon>
    </lineage>
</organism>
<dbReference type="EMBL" id="JH717839">
    <property type="protein sequence ID" value="EWZ01967.1"/>
    <property type="molecule type" value="Genomic_DNA"/>
</dbReference>
<evidence type="ECO:0000313" key="1">
    <source>
        <dbReference type="EMBL" id="EWZ01967.1"/>
    </source>
</evidence>
<dbReference type="AlphaFoldDB" id="W9JAV5"/>
<sequence>MARAVGMNDYMYKGVHLRLWLIITYTLPKPRKPINTQKTHSVIQYAAT</sequence>
<dbReference type="Proteomes" id="UP000030753">
    <property type="component" value="Unassembled WGS sequence"/>
</dbReference>
<protein>
    <submittedName>
        <fullName evidence="1">Uncharacterized protein</fullName>
    </submittedName>
</protein>
<dbReference type="HOGENOM" id="CLU_3159991_0_0_1"/>
<evidence type="ECO:0000313" key="2">
    <source>
        <dbReference type="Proteomes" id="UP000030753"/>
    </source>
</evidence>